<feature type="compositionally biased region" description="Polar residues" evidence="1">
    <location>
        <begin position="1"/>
        <end position="21"/>
    </location>
</feature>
<dbReference type="AlphaFoldDB" id="A0AAD2D4B9"/>
<comment type="caution">
    <text evidence="2">The sequence shown here is derived from an EMBL/GenBank/DDBJ whole genome shotgun (WGS) entry which is preliminary data.</text>
</comment>
<evidence type="ECO:0000313" key="2">
    <source>
        <dbReference type="EMBL" id="CAI2379446.1"/>
    </source>
</evidence>
<accession>A0AAD2D4B9</accession>
<reference evidence="2" key="1">
    <citation type="submission" date="2023-07" db="EMBL/GenBank/DDBJ databases">
        <authorList>
            <consortium name="AG Swart"/>
            <person name="Singh M."/>
            <person name="Singh A."/>
            <person name="Seah K."/>
            <person name="Emmerich C."/>
        </authorList>
    </citation>
    <scope>NUCLEOTIDE SEQUENCE</scope>
    <source>
        <strain evidence="2">DP1</strain>
    </source>
</reference>
<organism evidence="2 3">
    <name type="scientific">Euplotes crassus</name>
    <dbReference type="NCBI Taxonomy" id="5936"/>
    <lineage>
        <taxon>Eukaryota</taxon>
        <taxon>Sar</taxon>
        <taxon>Alveolata</taxon>
        <taxon>Ciliophora</taxon>
        <taxon>Intramacronucleata</taxon>
        <taxon>Spirotrichea</taxon>
        <taxon>Hypotrichia</taxon>
        <taxon>Euplotida</taxon>
        <taxon>Euplotidae</taxon>
        <taxon>Moneuplotes</taxon>
    </lineage>
</organism>
<feature type="compositionally biased region" description="Basic and acidic residues" evidence="1">
    <location>
        <begin position="170"/>
        <end position="183"/>
    </location>
</feature>
<feature type="region of interest" description="Disordered" evidence="1">
    <location>
        <begin position="160"/>
        <end position="207"/>
    </location>
</feature>
<feature type="compositionally biased region" description="Acidic residues" evidence="1">
    <location>
        <begin position="196"/>
        <end position="207"/>
    </location>
</feature>
<protein>
    <submittedName>
        <fullName evidence="2">Uncharacterized protein</fullName>
    </submittedName>
</protein>
<sequence>MNYADSRTSPKDQSCLKSSGSGDKEKSLKSTLEMSMEKIESFTLKEKDFEQIIDDDHFTDDSLTKYKNSIDYSQFELTEINNGLLISKKEKEITNTYDLIDEQELGHIPGYRKDTLESANKIFTSTYSSDCDLNSYSGDGQDFLPFSKFSQHQRFAKTEKKAKGGLKQAEMGKHPTQKYKDVLETMESCSSHSSDSEEEEDDFEDSS</sequence>
<name>A0AAD2D4B9_EUPCR</name>
<dbReference type="Proteomes" id="UP001295684">
    <property type="component" value="Unassembled WGS sequence"/>
</dbReference>
<keyword evidence="3" id="KW-1185">Reference proteome</keyword>
<proteinExistence type="predicted"/>
<evidence type="ECO:0000313" key="3">
    <source>
        <dbReference type="Proteomes" id="UP001295684"/>
    </source>
</evidence>
<dbReference type="EMBL" id="CAMPGE010021291">
    <property type="protein sequence ID" value="CAI2379446.1"/>
    <property type="molecule type" value="Genomic_DNA"/>
</dbReference>
<feature type="region of interest" description="Disordered" evidence="1">
    <location>
        <begin position="1"/>
        <end position="32"/>
    </location>
</feature>
<gene>
    <name evidence="2" type="ORF">ECRASSUSDP1_LOCUS20856</name>
</gene>
<evidence type="ECO:0000256" key="1">
    <source>
        <dbReference type="SAM" id="MobiDB-lite"/>
    </source>
</evidence>